<dbReference type="EC" id="2.7.1.172" evidence="1"/>
<evidence type="ECO:0000256" key="3">
    <source>
        <dbReference type="PIRNR" id="PIRNR006221"/>
    </source>
</evidence>
<dbReference type="GO" id="GO:0102193">
    <property type="term" value="F:protein-ribulosamine 3-kinase activity"/>
    <property type="evidence" value="ECO:0007669"/>
    <property type="project" value="UniProtKB-EC"/>
</dbReference>
<sequence length="349" mass="37868">MLPNVDPAILDALGLEATSSKLVSHGGSSFASSYKLTATKDGHELAFFVKTGTGPQAEVMFRGEYASLNSIHAADPSLHLCPRAHAHGPLRNSPGKFFLATDFLDMRASSSASSGSASGKDTGLSLAAKLAKLHTTPAPIPKGFSRPVFGFPVPTCCGATRQDNTWTESWAEFYAERRLRAILRENVRQNGPDRELGEAVEKLAAIVVPRLLGDNHLKGVQPVVVHGDLWSGNHGHGRIIGRDGGRGAGVEEVVFDPSAVYGHSEYDLGIMNMFGGFGSRFWKEYESLVPKAEPKEEWEDRIALYELYHHLNHCALFSGVYRSGAMSIMRKLISKYGNSESRSAKTPAE</sequence>
<name>A0AAN6V3F7_9PEZI</name>
<evidence type="ECO:0000256" key="2">
    <source>
        <dbReference type="ARBA" id="ARBA00048655"/>
    </source>
</evidence>
<evidence type="ECO:0000256" key="1">
    <source>
        <dbReference type="ARBA" id="ARBA00011961"/>
    </source>
</evidence>
<dbReference type="SUPFAM" id="SSF56112">
    <property type="entry name" value="Protein kinase-like (PK-like)"/>
    <property type="match status" value="1"/>
</dbReference>
<dbReference type="InterPro" id="IPR011009">
    <property type="entry name" value="Kinase-like_dom_sf"/>
</dbReference>
<dbReference type="PANTHER" id="PTHR12149:SF8">
    <property type="entry name" value="PROTEIN-RIBULOSAMINE 3-KINASE"/>
    <property type="match status" value="1"/>
</dbReference>
<dbReference type="GO" id="GO:0016301">
    <property type="term" value="F:kinase activity"/>
    <property type="evidence" value="ECO:0007669"/>
    <property type="project" value="UniProtKB-UniRule"/>
</dbReference>
<dbReference type="Gene3D" id="3.90.1200.10">
    <property type="match status" value="1"/>
</dbReference>
<dbReference type="RefSeq" id="XP_062636187.1">
    <property type="nucleotide sequence ID" value="XM_062784088.1"/>
</dbReference>
<dbReference type="Proteomes" id="UP001302676">
    <property type="component" value="Unassembled WGS sequence"/>
</dbReference>
<dbReference type="AlphaFoldDB" id="A0AAN6V3F7"/>
<dbReference type="Pfam" id="PF03881">
    <property type="entry name" value="Fructosamin_kin"/>
    <property type="match status" value="1"/>
</dbReference>
<reference evidence="4" key="1">
    <citation type="journal article" date="2023" name="Mol. Phylogenet. Evol.">
        <title>Genome-scale phylogeny and comparative genomics of the fungal order Sordariales.</title>
        <authorList>
            <person name="Hensen N."/>
            <person name="Bonometti L."/>
            <person name="Westerberg I."/>
            <person name="Brannstrom I.O."/>
            <person name="Guillou S."/>
            <person name="Cros-Aarteil S."/>
            <person name="Calhoun S."/>
            <person name="Haridas S."/>
            <person name="Kuo A."/>
            <person name="Mondo S."/>
            <person name="Pangilinan J."/>
            <person name="Riley R."/>
            <person name="LaButti K."/>
            <person name="Andreopoulos B."/>
            <person name="Lipzen A."/>
            <person name="Chen C."/>
            <person name="Yan M."/>
            <person name="Daum C."/>
            <person name="Ng V."/>
            <person name="Clum A."/>
            <person name="Steindorff A."/>
            <person name="Ohm R.A."/>
            <person name="Martin F."/>
            <person name="Silar P."/>
            <person name="Natvig D.O."/>
            <person name="Lalanne C."/>
            <person name="Gautier V."/>
            <person name="Ament-Velasquez S.L."/>
            <person name="Kruys A."/>
            <person name="Hutchinson M.I."/>
            <person name="Powell A.J."/>
            <person name="Barry K."/>
            <person name="Miller A.N."/>
            <person name="Grigoriev I.V."/>
            <person name="Debuchy R."/>
            <person name="Gladieux P."/>
            <person name="Hiltunen Thoren M."/>
            <person name="Johannesson H."/>
        </authorList>
    </citation>
    <scope>NUCLEOTIDE SEQUENCE</scope>
    <source>
        <strain evidence="4">CBS 141.50</strain>
    </source>
</reference>
<dbReference type="InterPro" id="IPR016477">
    <property type="entry name" value="Fructo-/Ketosamine-3-kinase"/>
</dbReference>
<organism evidence="4 5">
    <name type="scientific">Dichotomopilus funicola</name>
    <dbReference type="NCBI Taxonomy" id="1934379"/>
    <lineage>
        <taxon>Eukaryota</taxon>
        <taxon>Fungi</taxon>
        <taxon>Dikarya</taxon>
        <taxon>Ascomycota</taxon>
        <taxon>Pezizomycotina</taxon>
        <taxon>Sordariomycetes</taxon>
        <taxon>Sordariomycetidae</taxon>
        <taxon>Sordariales</taxon>
        <taxon>Chaetomiaceae</taxon>
        <taxon>Dichotomopilus</taxon>
    </lineage>
</organism>
<dbReference type="FunFam" id="3.90.1200.10:FF:000018">
    <property type="entry name" value="Fructosamine-3-kinase, putative"/>
    <property type="match status" value="1"/>
</dbReference>
<keyword evidence="3" id="KW-0808">Transferase</keyword>
<dbReference type="PIRSF" id="PIRSF006221">
    <property type="entry name" value="Ketosamine-3-kinase"/>
    <property type="match status" value="1"/>
</dbReference>
<dbReference type="GeneID" id="87820701"/>
<dbReference type="EMBL" id="MU853593">
    <property type="protein sequence ID" value="KAK4142816.1"/>
    <property type="molecule type" value="Genomic_DNA"/>
</dbReference>
<protein>
    <recommendedName>
        <fullName evidence="1">protein-ribulosamine 3-kinase</fullName>
        <ecNumber evidence="1">2.7.1.172</ecNumber>
    </recommendedName>
</protein>
<comment type="catalytic activity">
    <reaction evidence="2">
        <text>N(6)-D-ribulosyl-L-lysyl-[protein] + ATP = N(6)-(3-O-phospho-D-ribulosyl)-L-lysyl-[protein] + ADP + H(+)</text>
        <dbReference type="Rhea" id="RHEA:48432"/>
        <dbReference type="Rhea" id="RHEA-COMP:12103"/>
        <dbReference type="Rhea" id="RHEA-COMP:12104"/>
        <dbReference type="ChEBI" id="CHEBI:15378"/>
        <dbReference type="ChEBI" id="CHEBI:30616"/>
        <dbReference type="ChEBI" id="CHEBI:90418"/>
        <dbReference type="ChEBI" id="CHEBI:90420"/>
        <dbReference type="ChEBI" id="CHEBI:456216"/>
        <dbReference type="EC" id="2.7.1.172"/>
    </reaction>
    <physiologicalReaction direction="left-to-right" evidence="2">
        <dbReference type="Rhea" id="RHEA:48433"/>
    </physiologicalReaction>
</comment>
<accession>A0AAN6V3F7</accession>
<keyword evidence="5" id="KW-1185">Reference proteome</keyword>
<dbReference type="PANTHER" id="PTHR12149">
    <property type="entry name" value="FRUCTOSAMINE 3 KINASE-RELATED PROTEIN"/>
    <property type="match status" value="1"/>
</dbReference>
<evidence type="ECO:0000313" key="4">
    <source>
        <dbReference type="EMBL" id="KAK4142816.1"/>
    </source>
</evidence>
<evidence type="ECO:0000313" key="5">
    <source>
        <dbReference type="Proteomes" id="UP001302676"/>
    </source>
</evidence>
<reference evidence="4" key="2">
    <citation type="submission" date="2023-05" db="EMBL/GenBank/DDBJ databases">
        <authorList>
            <consortium name="Lawrence Berkeley National Laboratory"/>
            <person name="Steindorff A."/>
            <person name="Hensen N."/>
            <person name="Bonometti L."/>
            <person name="Westerberg I."/>
            <person name="Brannstrom I.O."/>
            <person name="Guillou S."/>
            <person name="Cros-Aarteil S."/>
            <person name="Calhoun S."/>
            <person name="Haridas S."/>
            <person name="Kuo A."/>
            <person name="Mondo S."/>
            <person name="Pangilinan J."/>
            <person name="Riley R."/>
            <person name="Labutti K."/>
            <person name="Andreopoulos B."/>
            <person name="Lipzen A."/>
            <person name="Chen C."/>
            <person name="Yanf M."/>
            <person name="Daum C."/>
            <person name="Ng V."/>
            <person name="Clum A."/>
            <person name="Ohm R."/>
            <person name="Martin F."/>
            <person name="Silar P."/>
            <person name="Natvig D."/>
            <person name="Lalanne C."/>
            <person name="Gautier V."/>
            <person name="Ament-Velasquez S.L."/>
            <person name="Kruys A."/>
            <person name="Hutchinson M.I."/>
            <person name="Powell A.J."/>
            <person name="Barry K."/>
            <person name="Miller A.N."/>
            <person name="Grigoriev I.V."/>
            <person name="Debuchy R."/>
            <person name="Gladieux P."/>
            <person name="Thoren M.H."/>
            <person name="Johannesson H."/>
        </authorList>
    </citation>
    <scope>NUCLEOTIDE SEQUENCE</scope>
    <source>
        <strain evidence="4">CBS 141.50</strain>
    </source>
</reference>
<gene>
    <name evidence="4" type="ORF">C8A04DRAFT_38030</name>
</gene>
<comment type="caution">
    <text evidence="4">The sequence shown here is derived from an EMBL/GenBank/DDBJ whole genome shotgun (WGS) entry which is preliminary data.</text>
</comment>
<comment type="similarity">
    <text evidence="3">Belongs to the fructosamine kinase family.</text>
</comment>
<proteinExistence type="inferred from homology"/>
<keyword evidence="3" id="KW-0418">Kinase</keyword>